<gene>
    <name evidence="1" type="ORF">ACE05E_07555</name>
</gene>
<dbReference type="InterPro" id="IPR045748">
    <property type="entry name" value="DcaP"/>
</dbReference>
<sequence length="397" mass="41793">MSQIRNYLVFGSNNNKRVETTTMQSNKLRMAIRATAAVAAFGVAGQASALNLSVGDDVEASLYGYARLNMSYDFNDNRAVSTRAGSFSPANEDIEGHFGADAQQSRLGVRVKHSSGVAITVEGDFRGAGDAAGSLRLRNAFGEYNGLMAGRNWSNFTSFVGNTPVLDFDGLAGTAGSQDRTEQVRYTTGNLSFSIEDPSSQEIEDGDTRTSAPALTARIEDSAGGLSYSAAGLVSQVTADDGTNDDSAIGFAVFGAAKFALSDMITVQGAINYTDGASGYLWRSGSNYFGSSAYMDGNSIETIKGYGGSVGVSLALGGGRSINLGYGMTTLDLDDAVANSSLTAAAAETNQNVMLNYMWTPVRNVMMGIEYAYLDQETVGGDSSDANRLLFAAQYNF</sequence>
<evidence type="ECO:0000313" key="1">
    <source>
        <dbReference type="EMBL" id="MFB2715337.1"/>
    </source>
</evidence>
<dbReference type="EMBL" id="JBHFLD010000007">
    <property type="protein sequence ID" value="MFB2715337.1"/>
    <property type="molecule type" value="Genomic_DNA"/>
</dbReference>
<reference evidence="1 2" key="1">
    <citation type="submission" date="2024-09" db="EMBL/GenBank/DDBJ databases">
        <title>Draft genome sequences of 6 high pH adapted Marinobacter shengliensis sp. isolated from Mariana forearc serpentinite mud volcanoes.</title>
        <authorList>
            <person name="Elkassas S."/>
            <person name="Serres M."/>
            <person name="Michael N."/>
            <person name="Amina P."/>
            <person name="Teodora Z."/>
            <person name="Julie H."/>
        </authorList>
    </citation>
    <scope>NUCLEOTIDE SEQUENCE [LARGE SCALE GENOMIC DNA]</scope>
    <source>
        <strain evidence="1 2">EB4</strain>
    </source>
</reference>
<dbReference type="RefSeq" id="WP_374813689.1">
    <property type="nucleotide sequence ID" value="NZ_JBHFLD010000007.1"/>
</dbReference>
<organism evidence="1 2">
    <name type="scientific">Marinobacter shengliensis</name>
    <dbReference type="NCBI Taxonomy" id="1389223"/>
    <lineage>
        <taxon>Bacteria</taxon>
        <taxon>Pseudomonadati</taxon>
        <taxon>Pseudomonadota</taxon>
        <taxon>Gammaproteobacteria</taxon>
        <taxon>Pseudomonadales</taxon>
        <taxon>Marinobacteraceae</taxon>
        <taxon>Marinobacter</taxon>
    </lineage>
</organism>
<proteinExistence type="predicted"/>
<dbReference type="Pfam" id="PF19577">
    <property type="entry name" value="DcaP"/>
    <property type="match status" value="1"/>
</dbReference>
<dbReference type="Proteomes" id="UP001576762">
    <property type="component" value="Unassembled WGS sequence"/>
</dbReference>
<keyword evidence="2" id="KW-1185">Reference proteome</keyword>
<name>A0ABV4W5Z1_9GAMM</name>
<accession>A0ABV4W5Z1</accession>
<comment type="caution">
    <text evidence="1">The sequence shown here is derived from an EMBL/GenBank/DDBJ whole genome shotgun (WGS) entry which is preliminary data.</text>
</comment>
<evidence type="ECO:0000313" key="2">
    <source>
        <dbReference type="Proteomes" id="UP001576762"/>
    </source>
</evidence>
<dbReference type="SUPFAM" id="SSF56935">
    <property type="entry name" value="Porins"/>
    <property type="match status" value="1"/>
</dbReference>
<protein>
    <submittedName>
        <fullName evidence="1">DcaP family trimeric outer membrane transporter</fullName>
    </submittedName>
</protein>